<proteinExistence type="predicted"/>
<feature type="compositionally biased region" description="Basic and acidic residues" evidence="1">
    <location>
        <begin position="66"/>
        <end position="80"/>
    </location>
</feature>
<dbReference type="SUPFAM" id="SSF52047">
    <property type="entry name" value="RNI-like"/>
    <property type="match status" value="1"/>
</dbReference>
<feature type="region of interest" description="Disordered" evidence="1">
    <location>
        <begin position="66"/>
        <end position="102"/>
    </location>
</feature>
<feature type="signal peptide" evidence="2">
    <location>
        <begin position="1"/>
        <end position="21"/>
    </location>
</feature>
<evidence type="ECO:0000313" key="4">
    <source>
        <dbReference type="Proteomes" id="UP001194580"/>
    </source>
</evidence>
<keyword evidence="4" id="KW-1185">Reference proteome</keyword>
<feature type="chain" id="PRO_5042102145" evidence="2">
    <location>
        <begin position="22"/>
        <end position="559"/>
    </location>
</feature>
<dbReference type="AlphaFoldDB" id="A0AAD4D8S2"/>
<evidence type="ECO:0000313" key="3">
    <source>
        <dbReference type="EMBL" id="KAG0272050.1"/>
    </source>
</evidence>
<evidence type="ECO:0000256" key="2">
    <source>
        <dbReference type="SAM" id="SignalP"/>
    </source>
</evidence>
<evidence type="ECO:0000256" key="1">
    <source>
        <dbReference type="SAM" id="MobiDB-lite"/>
    </source>
</evidence>
<keyword evidence="2" id="KW-0732">Signal</keyword>
<protein>
    <submittedName>
        <fullName evidence="3">Uncharacterized protein</fullName>
    </submittedName>
</protein>
<reference evidence="3" key="1">
    <citation type="journal article" date="2020" name="Fungal Divers.">
        <title>Resolving the Mortierellaceae phylogeny through synthesis of multi-gene phylogenetics and phylogenomics.</title>
        <authorList>
            <person name="Vandepol N."/>
            <person name="Liber J."/>
            <person name="Desiro A."/>
            <person name="Na H."/>
            <person name="Kennedy M."/>
            <person name="Barry K."/>
            <person name="Grigoriev I.V."/>
            <person name="Miller A.N."/>
            <person name="O'Donnell K."/>
            <person name="Stajich J.E."/>
            <person name="Bonito G."/>
        </authorList>
    </citation>
    <scope>NUCLEOTIDE SEQUENCE</scope>
    <source>
        <strain evidence="3">NRRL 28262</strain>
    </source>
</reference>
<dbReference type="InterPro" id="IPR032675">
    <property type="entry name" value="LRR_dom_sf"/>
</dbReference>
<gene>
    <name evidence="3" type="ORF">BGZ95_000084</name>
</gene>
<name>A0AAD4D8S2_9FUNG</name>
<dbReference type="Proteomes" id="UP001194580">
    <property type="component" value="Unassembled WGS sequence"/>
</dbReference>
<feature type="compositionally biased region" description="Polar residues" evidence="1">
    <location>
        <begin position="81"/>
        <end position="90"/>
    </location>
</feature>
<dbReference type="EMBL" id="JAAAIL010001003">
    <property type="protein sequence ID" value="KAG0272050.1"/>
    <property type="molecule type" value="Genomic_DNA"/>
</dbReference>
<organism evidence="3 4">
    <name type="scientific">Linnemannia exigua</name>
    <dbReference type="NCBI Taxonomy" id="604196"/>
    <lineage>
        <taxon>Eukaryota</taxon>
        <taxon>Fungi</taxon>
        <taxon>Fungi incertae sedis</taxon>
        <taxon>Mucoromycota</taxon>
        <taxon>Mortierellomycotina</taxon>
        <taxon>Mortierellomycetes</taxon>
        <taxon>Mortierellales</taxon>
        <taxon>Mortierellaceae</taxon>
        <taxon>Linnemannia</taxon>
    </lineage>
</organism>
<dbReference type="Gene3D" id="3.80.10.10">
    <property type="entry name" value="Ribonuclease Inhibitor"/>
    <property type="match status" value="1"/>
</dbReference>
<accession>A0AAD4D8S2</accession>
<comment type="caution">
    <text evidence="3">The sequence shown here is derived from an EMBL/GenBank/DDBJ whole genome shotgun (WGS) entry which is preliminary data.</text>
</comment>
<sequence>MKSTFIILAALSITAITTVIAHPRPEGQDAIGRRVDAPVPGAVVAAPMYMPTVAPKDMKRRADSIETKAHTNNGLEKRAETTGTKSNADTVPQKRAVATKTDPSAAKMQDLFMERAWMIRDLTIQGRDGLGMLSSVVDETNQEIEWGSRFFRHGPYQPPRYLFQNQLTRLAFEEWGPPVVMHEIAWTNFKIAEELLWRNRDSLRSVEFSLRLKTQPWGDFDHIHLKTSQTIAAMRNLTSLVLKGPSVELSVSTLFKLLVNCPAQLEVLKVEHTIQSIIPSTWNHLRQWDLGPALWGATSTPLSENACNWNELTCNCRVHLNEIWSQTLPTQIRVFALPSISNTELVRPILIPFLKYRCPRLASLKIKTLGSLPLAKLQSTLNADAFPDLQHLELDGIRKSQGKGQSNMFPVYDLALNACTTLESLTVSADSNLVEEVPALVEMVLKKHARTLKAVRWLGFGGKAHERLDLQWFLNACPSLERVEITSDHRFSPCTFQQTQYLVRSRLQIITAIVTVTDIIIDTATILSQSIRNPISTQSSNIFVGIILGLCIDSDVPRD</sequence>